<protein>
    <submittedName>
        <fullName evidence="2">Uncharacterized protein</fullName>
    </submittedName>
</protein>
<gene>
    <name evidence="2" type="ORF">PTTT1_LOCUS24771</name>
</gene>
<accession>A0A8J9X3V0</accession>
<feature type="region of interest" description="Disordered" evidence="1">
    <location>
        <begin position="90"/>
        <end position="204"/>
    </location>
</feature>
<proteinExistence type="predicted"/>
<evidence type="ECO:0000256" key="1">
    <source>
        <dbReference type="SAM" id="MobiDB-lite"/>
    </source>
</evidence>
<name>A0A8J9X3V0_PHATR</name>
<sequence length="249" mass="28184">MYGHTPDISMFRFRFWEPIWYYEPTAKYPAPNFLPGCFIGIAWDHGDAFTYKIWTTPNNNWKQGRELVRNVVRSRHLEKKEPVVSYQDEDLLFSKTQPSRTQRPRSKKRNSCSNNSRGAEEVTLDGSELESLVRFDDTPPITSVDSEEQGGNKAESQSIHFSPVEVETSHGDELYEDSESKATNSTINSKRARKEVDNSALQSFDPLNNNAEVKMTSKINNYLDTNKSAASGAGGAHVTKIVGHNWMDG</sequence>
<evidence type="ECO:0000313" key="2">
    <source>
        <dbReference type="EMBL" id="CAG9284066.1"/>
    </source>
</evidence>
<dbReference type="AlphaFoldDB" id="A0A8J9X3V0"/>
<organism evidence="2">
    <name type="scientific">Phaeodactylum tricornutum</name>
    <name type="common">Diatom</name>
    <dbReference type="NCBI Taxonomy" id="2850"/>
    <lineage>
        <taxon>Eukaryota</taxon>
        <taxon>Sar</taxon>
        <taxon>Stramenopiles</taxon>
        <taxon>Ochrophyta</taxon>
        <taxon>Bacillariophyta</taxon>
        <taxon>Bacillariophyceae</taxon>
        <taxon>Bacillariophycidae</taxon>
        <taxon>Naviculales</taxon>
        <taxon>Phaeodactylaceae</taxon>
        <taxon>Phaeodactylum</taxon>
    </lineage>
</organism>
<reference evidence="2" key="1">
    <citation type="submission" date="2022-02" db="EMBL/GenBank/DDBJ databases">
        <authorList>
            <person name="Giguere J D."/>
        </authorList>
    </citation>
    <scope>NUCLEOTIDE SEQUENCE</scope>
    <source>
        <strain evidence="2">CCAP 1055/1</strain>
    </source>
</reference>
<dbReference type="EMBL" id="OU594943">
    <property type="protein sequence ID" value="CAG9284066.1"/>
    <property type="molecule type" value="Genomic_DNA"/>
</dbReference>
<dbReference type="Proteomes" id="UP000836788">
    <property type="component" value="Chromosome 2"/>
</dbReference>